<dbReference type="AlphaFoldDB" id="A0A8H3PKU6"/>
<accession>A0A8H3PKU6</accession>
<name>A0A8H3PKU6_9LECA</name>
<proteinExistence type="predicted"/>
<gene>
    <name evidence="2" type="ORF">ALECFALPRED_001511</name>
</gene>
<keyword evidence="3" id="KW-1185">Reference proteome</keyword>
<feature type="compositionally biased region" description="Basic and acidic residues" evidence="1">
    <location>
        <begin position="37"/>
        <end position="48"/>
    </location>
</feature>
<dbReference type="Proteomes" id="UP000664203">
    <property type="component" value="Unassembled WGS sequence"/>
</dbReference>
<reference evidence="2" key="1">
    <citation type="submission" date="2021-03" db="EMBL/GenBank/DDBJ databases">
        <authorList>
            <person name="Tagirdzhanova G."/>
        </authorList>
    </citation>
    <scope>NUCLEOTIDE SEQUENCE</scope>
</reference>
<protein>
    <submittedName>
        <fullName evidence="2">Uncharacterized protein</fullName>
    </submittedName>
</protein>
<dbReference type="EMBL" id="CAJPDR010001353">
    <property type="protein sequence ID" value="CAF9943848.1"/>
    <property type="molecule type" value="Genomic_DNA"/>
</dbReference>
<feature type="region of interest" description="Disordered" evidence="1">
    <location>
        <begin position="1"/>
        <end position="48"/>
    </location>
</feature>
<sequence length="73" mass="8201">MASNIDIAVATTSPSSKPSQAASTEASTKHIPKRQFRKTEQKRKPITDGERKLLKDYFFKEKGGKITHKDVIK</sequence>
<evidence type="ECO:0000313" key="2">
    <source>
        <dbReference type="EMBL" id="CAF9943848.1"/>
    </source>
</evidence>
<evidence type="ECO:0000313" key="3">
    <source>
        <dbReference type="Proteomes" id="UP000664203"/>
    </source>
</evidence>
<evidence type="ECO:0000256" key="1">
    <source>
        <dbReference type="SAM" id="MobiDB-lite"/>
    </source>
</evidence>
<comment type="caution">
    <text evidence="2">The sequence shown here is derived from an EMBL/GenBank/DDBJ whole genome shotgun (WGS) entry which is preliminary data.</text>
</comment>
<feature type="compositionally biased region" description="Polar residues" evidence="1">
    <location>
        <begin position="10"/>
        <end position="26"/>
    </location>
</feature>
<organism evidence="2 3">
    <name type="scientific">Alectoria fallacina</name>
    <dbReference type="NCBI Taxonomy" id="1903189"/>
    <lineage>
        <taxon>Eukaryota</taxon>
        <taxon>Fungi</taxon>
        <taxon>Dikarya</taxon>
        <taxon>Ascomycota</taxon>
        <taxon>Pezizomycotina</taxon>
        <taxon>Lecanoromycetes</taxon>
        <taxon>OSLEUM clade</taxon>
        <taxon>Lecanoromycetidae</taxon>
        <taxon>Lecanorales</taxon>
        <taxon>Lecanorineae</taxon>
        <taxon>Parmeliaceae</taxon>
        <taxon>Alectoria</taxon>
    </lineage>
</organism>